<gene>
    <name evidence="2" type="ORF">BU26DRAFT_418084</name>
</gene>
<feature type="non-terminal residue" evidence="2">
    <location>
        <position position="1"/>
    </location>
</feature>
<proteinExistence type="predicted"/>
<dbReference type="AlphaFoldDB" id="A0A6A6IZW3"/>
<accession>A0A6A6IZW3</accession>
<keyword evidence="3" id="KW-1185">Reference proteome</keyword>
<dbReference type="RefSeq" id="XP_033689697.1">
    <property type="nucleotide sequence ID" value="XM_033823233.1"/>
</dbReference>
<feature type="compositionally biased region" description="Polar residues" evidence="1">
    <location>
        <begin position="187"/>
        <end position="196"/>
    </location>
</feature>
<feature type="region of interest" description="Disordered" evidence="1">
    <location>
        <begin position="367"/>
        <end position="399"/>
    </location>
</feature>
<name>A0A6A6IZW3_9PLEO</name>
<evidence type="ECO:0000313" key="2">
    <source>
        <dbReference type="EMBL" id="KAF2254693.1"/>
    </source>
</evidence>
<dbReference type="OrthoDB" id="5309037at2759"/>
<reference evidence="2" key="1">
    <citation type="journal article" date="2020" name="Stud. Mycol.">
        <title>101 Dothideomycetes genomes: a test case for predicting lifestyles and emergence of pathogens.</title>
        <authorList>
            <person name="Haridas S."/>
            <person name="Albert R."/>
            <person name="Binder M."/>
            <person name="Bloem J."/>
            <person name="Labutti K."/>
            <person name="Salamov A."/>
            <person name="Andreopoulos B."/>
            <person name="Baker S."/>
            <person name="Barry K."/>
            <person name="Bills G."/>
            <person name="Bluhm B."/>
            <person name="Cannon C."/>
            <person name="Castanera R."/>
            <person name="Culley D."/>
            <person name="Daum C."/>
            <person name="Ezra D."/>
            <person name="Gonzalez J."/>
            <person name="Henrissat B."/>
            <person name="Kuo A."/>
            <person name="Liang C."/>
            <person name="Lipzen A."/>
            <person name="Lutzoni F."/>
            <person name="Magnuson J."/>
            <person name="Mondo S."/>
            <person name="Nolan M."/>
            <person name="Ohm R."/>
            <person name="Pangilinan J."/>
            <person name="Park H.-J."/>
            <person name="Ramirez L."/>
            <person name="Alfaro M."/>
            <person name="Sun H."/>
            <person name="Tritt A."/>
            <person name="Yoshinaga Y."/>
            <person name="Zwiers L.-H."/>
            <person name="Turgeon B."/>
            <person name="Goodwin S."/>
            <person name="Spatafora J."/>
            <person name="Crous P."/>
            <person name="Grigoriev I."/>
        </authorList>
    </citation>
    <scope>NUCLEOTIDE SEQUENCE</scope>
    <source>
        <strain evidence="2">CBS 122368</strain>
    </source>
</reference>
<protein>
    <submittedName>
        <fullName evidence="2">Uncharacterized protein</fullName>
    </submittedName>
</protein>
<dbReference type="Proteomes" id="UP000800094">
    <property type="component" value="Unassembled WGS sequence"/>
</dbReference>
<dbReference type="PANTHER" id="PTHR42354">
    <property type="entry name" value="C2H2-TYPE DOMAIN-CONTAINING PROTEIN"/>
    <property type="match status" value="1"/>
</dbReference>
<feature type="compositionally biased region" description="Polar residues" evidence="1">
    <location>
        <begin position="228"/>
        <end position="239"/>
    </location>
</feature>
<feature type="compositionally biased region" description="Basic and acidic residues" evidence="1">
    <location>
        <begin position="198"/>
        <end position="220"/>
    </location>
</feature>
<evidence type="ECO:0000313" key="3">
    <source>
        <dbReference type="Proteomes" id="UP000800094"/>
    </source>
</evidence>
<dbReference type="GeneID" id="54576563"/>
<feature type="region of interest" description="Disordered" evidence="1">
    <location>
        <begin position="160"/>
        <end position="239"/>
    </location>
</feature>
<evidence type="ECO:0000256" key="1">
    <source>
        <dbReference type="SAM" id="MobiDB-lite"/>
    </source>
</evidence>
<dbReference type="EMBL" id="ML987190">
    <property type="protein sequence ID" value="KAF2254693.1"/>
    <property type="molecule type" value="Genomic_DNA"/>
</dbReference>
<organism evidence="2 3">
    <name type="scientific">Trematosphaeria pertusa</name>
    <dbReference type="NCBI Taxonomy" id="390896"/>
    <lineage>
        <taxon>Eukaryota</taxon>
        <taxon>Fungi</taxon>
        <taxon>Dikarya</taxon>
        <taxon>Ascomycota</taxon>
        <taxon>Pezizomycotina</taxon>
        <taxon>Dothideomycetes</taxon>
        <taxon>Pleosporomycetidae</taxon>
        <taxon>Pleosporales</taxon>
        <taxon>Massarineae</taxon>
        <taxon>Trematosphaeriaceae</taxon>
        <taxon>Trematosphaeria</taxon>
    </lineage>
</organism>
<dbReference type="PANTHER" id="PTHR42354:SF1">
    <property type="entry name" value="C2H2-TYPE DOMAIN-CONTAINING PROTEIN"/>
    <property type="match status" value="1"/>
</dbReference>
<sequence length="414" mass="45349">NPTTDPANVVQALVYTILDVFDATRDLYQTLRKKEKRDHEQDLRARGYPSSRKIEYVDDYETGGDESIVVDKAAVTRQFEIGFQDVGSQFAVGDAVITQTALQSQIISLQSVVITTFLYGPTSPEPISHHLSSLVAASRAAGTGAVDVLAAQQQRQLGILAPTPRSTRSPAAVRASGAQLPPYPVTATGSASTTLVKSRHEPRSSDEDGHMRHTSFDRRPQLPRTDTESTAFSGPTSYGTSSAPHNLFCLYACDLQRHPSQPLSASITSDPSPYCPYCKRTIHLSPGKSWEIFKEDDGRERCFRIQNRFIVKCHRDGVDGGYTCVLCSNGASVDTICGDVKALVRHIWMDHGAGELELEEDIDEIAEQPVERRDSGLGLGSRRSASVGPSRGKARRGFEKEVETFEIRAPRRGA</sequence>